<keyword evidence="4" id="KW-0001">2Fe-2S</keyword>
<dbReference type="SUPFAM" id="SSF50022">
    <property type="entry name" value="ISP domain"/>
    <property type="match status" value="1"/>
</dbReference>
<dbReference type="OrthoDB" id="1637982at2759"/>
<gene>
    <name evidence="13" type="ORF">A3Q56_05449</name>
</gene>
<evidence type="ECO:0000256" key="11">
    <source>
        <dbReference type="ARBA" id="ARBA00034078"/>
    </source>
</evidence>
<evidence type="ECO:0000256" key="10">
    <source>
        <dbReference type="ARBA" id="ARBA00023157"/>
    </source>
</evidence>
<evidence type="ECO:0000256" key="2">
    <source>
        <dbReference type="ARBA" id="ARBA00010651"/>
    </source>
</evidence>
<comment type="subcellular location">
    <subcellularLocation>
        <location evidence="1">Membrane</location>
        <topology evidence="1">Single-pass membrane protein</topology>
    </subcellularLocation>
</comment>
<dbReference type="EMBL" id="LWCA01000815">
    <property type="protein sequence ID" value="OAF66838.1"/>
    <property type="molecule type" value="Genomic_DNA"/>
</dbReference>
<keyword evidence="6" id="KW-1133">Transmembrane helix</keyword>
<evidence type="ECO:0000256" key="5">
    <source>
        <dbReference type="ARBA" id="ARBA00022723"/>
    </source>
</evidence>
<keyword evidence="8" id="KW-0411">Iron-sulfur</keyword>
<dbReference type="PROSITE" id="PS51296">
    <property type="entry name" value="RIESKE"/>
    <property type="match status" value="1"/>
</dbReference>
<comment type="caution">
    <text evidence="13">The sequence shown here is derived from an EMBL/GenBank/DDBJ whole genome shotgun (WGS) entry which is preliminary data.</text>
</comment>
<evidence type="ECO:0000256" key="7">
    <source>
        <dbReference type="ARBA" id="ARBA00023004"/>
    </source>
</evidence>
<evidence type="ECO:0000313" key="14">
    <source>
        <dbReference type="Proteomes" id="UP000078046"/>
    </source>
</evidence>
<dbReference type="InterPro" id="IPR036922">
    <property type="entry name" value="Rieske_2Fe-2S_sf"/>
</dbReference>
<keyword evidence="3" id="KW-0812">Transmembrane</keyword>
<dbReference type="AlphaFoldDB" id="A0A177AXU5"/>
<name>A0A177AXU5_9BILA</name>
<dbReference type="Gene3D" id="1.20.5.270">
    <property type="entry name" value="Ubiquinol cytochrome reductase, transmembrane domain"/>
    <property type="match status" value="1"/>
</dbReference>
<dbReference type="InterPro" id="IPR006317">
    <property type="entry name" value="Ubiquinol_cyt_c_Rdtase_Fe-S-su"/>
</dbReference>
<keyword evidence="5" id="KW-0479">Metal-binding</keyword>
<dbReference type="InterPro" id="IPR005805">
    <property type="entry name" value="Rieske_Fe-S_prot_C"/>
</dbReference>
<keyword evidence="14" id="KW-1185">Reference proteome</keyword>
<dbReference type="GO" id="GO:0046872">
    <property type="term" value="F:metal ion binding"/>
    <property type="evidence" value="ECO:0007669"/>
    <property type="project" value="UniProtKB-KW"/>
</dbReference>
<dbReference type="GO" id="GO:0051537">
    <property type="term" value="F:2 iron, 2 sulfur cluster binding"/>
    <property type="evidence" value="ECO:0007669"/>
    <property type="project" value="UniProtKB-KW"/>
</dbReference>
<comment type="similarity">
    <text evidence="2">Belongs to the Rieske iron-sulfur protein family.</text>
</comment>
<dbReference type="Pfam" id="PF00355">
    <property type="entry name" value="Rieske"/>
    <property type="match status" value="1"/>
</dbReference>
<dbReference type="FunFam" id="2.102.10.10:FF:000001">
    <property type="entry name" value="Cytochrome b-c1 complex subunit Rieske, mitochondrial"/>
    <property type="match status" value="1"/>
</dbReference>
<keyword evidence="10" id="KW-1015">Disulfide bond</keyword>
<proteinExistence type="inferred from homology"/>
<dbReference type="PRINTS" id="PR00162">
    <property type="entry name" value="RIESKE"/>
</dbReference>
<evidence type="ECO:0000259" key="12">
    <source>
        <dbReference type="PROSITE" id="PS51296"/>
    </source>
</evidence>
<feature type="domain" description="Rieske" evidence="12">
    <location>
        <begin position="238"/>
        <end position="306"/>
    </location>
</feature>
<dbReference type="PANTHER" id="PTHR10134">
    <property type="entry name" value="CYTOCHROME B-C1 COMPLEX SUBUNIT RIESKE, MITOCHONDRIAL"/>
    <property type="match status" value="1"/>
</dbReference>
<evidence type="ECO:0000256" key="3">
    <source>
        <dbReference type="ARBA" id="ARBA00022692"/>
    </source>
</evidence>
<evidence type="ECO:0000256" key="9">
    <source>
        <dbReference type="ARBA" id="ARBA00023136"/>
    </source>
</evidence>
<evidence type="ECO:0000256" key="8">
    <source>
        <dbReference type="ARBA" id="ARBA00023014"/>
    </source>
</evidence>
<keyword evidence="9" id="KW-0472">Membrane</keyword>
<dbReference type="InterPro" id="IPR004192">
    <property type="entry name" value="Rieske_TM"/>
</dbReference>
<dbReference type="GO" id="GO:0016020">
    <property type="term" value="C:membrane"/>
    <property type="evidence" value="ECO:0007669"/>
    <property type="project" value="UniProtKB-SubCell"/>
</dbReference>
<protein>
    <recommendedName>
        <fullName evidence="12">Rieske domain-containing protein</fullName>
    </recommendedName>
</protein>
<dbReference type="Gene3D" id="2.102.10.10">
    <property type="entry name" value="Rieske [2Fe-2S] iron-sulphur domain"/>
    <property type="match status" value="1"/>
</dbReference>
<evidence type="ECO:0000313" key="13">
    <source>
        <dbReference type="EMBL" id="OAF66838.1"/>
    </source>
</evidence>
<dbReference type="NCBIfam" id="TIGR01416">
    <property type="entry name" value="Rieske_proteo"/>
    <property type="match status" value="1"/>
</dbReference>
<comment type="cofactor">
    <cofactor evidence="11">
        <name>[2Fe-2S] cluster</name>
        <dbReference type="ChEBI" id="CHEBI:190135"/>
    </cofactor>
</comment>
<evidence type="ECO:0000256" key="1">
    <source>
        <dbReference type="ARBA" id="ARBA00004167"/>
    </source>
</evidence>
<sequence>MLRNNCRKTFNIFEIGNVTYKFRILSKECQNVSVSNCKNGFSKFQSINLSPTFNKRNEMPYSGRVIERRMKKVTPLTRNTFVNGARYSVCGFKNATMLLTCSAYNTCYGERKYHNDIITPNFDEHRRSDCLDPNQQTSVTNESKKILASVASAAIALPSIYVVKNSLRAVASSFNLPGDILALSNSEIDISEIKEGKCITVTWRNQPVFVHHRTPAQIELARSMDLKALRDPEHDDDRIVRPEWLVTLAVCTHLGCVPLYGKGDYHGYFCPCHGSHYDTSGRIRQGPAPLNLEVPEHRFPDDNTLDIGPPLT</sequence>
<keyword evidence="7" id="KW-0408">Iron</keyword>
<dbReference type="InterPro" id="IPR037008">
    <property type="entry name" value="bc1_Rieske_TM_sf"/>
</dbReference>
<dbReference type="CDD" id="cd03470">
    <property type="entry name" value="Rieske_cytochrome_bc1"/>
    <property type="match status" value="1"/>
</dbReference>
<accession>A0A177AXU5</accession>
<dbReference type="InterPro" id="IPR014349">
    <property type="entry name" value="Rieske_Fe-S_prot"/>
</dbReference>
<evidence type="ECO:0000256" key="4">
    <source>
        <dbReference type="ARBA" id="ARBA00022714"/>
    </source>
</evidence>
<dbReference type="Pfam" id="PF02921">
    <property type="entry name" value="UCR_TM"/>
    <property type="match status" value="1"/>
</dbReference>
<dbReference type="GO" id="GO:0008121">
    <property type="term" value="F:quinol-cytochrome-c reductase activity"/>
    <property type="evidence" value="ECO:0007669"/>
    <property type="project" value="InterPro"/>
</dbReference>
<organism evidence="13 14">
    <name type="scientific">Intoshia linei</name>
    <dbReference type="NCBI Taxonomy" id="1819745"/>
    <lineage>
        <taxon>Eukaryota</taxon>
        <taxon>Metazoa</taxon>
        <taxon>Spiralia</taxon>
        <taxon>Lophotrochozoa</taxon>
        <taxon>Mesozoa</taxon>
        <taxon>Orthonectida</taxon>
        <taxon>Rhopaluridae</taxon>
        <taxon>Intoshia</taxon>
    </lineage>
</organism>
<dbReference type="InterPro" id="IPR017941">
    <property type="entry name" value="Rieske_2Fe-2S"/>
</dbReference>
<evidence type="ECO:0000256" key="6">
    <source>
        <dbReference type="ARBA" id="ARBA00022989"/>
    </source>
</evidence>
<reference evidence="13 14" key="1">
    <citation type="submission" date="2016-04" db="EMBL/GenBank/DDBJ databases">
        <title>The genome of Intoshia linei affirms orthonectids as highly simplified spiralians.</title>
        <authorList>
            <person name="Mikhailov K.V."/>
            <person name="Slusarev G.S."/>
            <person name="Nikitin M.A."/>
            <person name="Logacheva M.D."/>
            <person name="Penin A."/>
            <person name="Aleoshin V."/>
            <person name="Panchin Y.V."/>
        </authorList>
    </citation>
    <scope>NUCLEOTIDE SEQUENCE [LARGE SCALE GENOMIC DNA]</scope>
    <source>
        <strain evidence="13">Intl2013</strain>
        <tissue evidence="13">Whole animal</tissue>
    </source>
</reference>
<dbReference type="Proteomes" id="UP000078046">
    <property type="component" value="Unassembled WGS sequence"/>
</dbReference>